<evidence type="ECO:0000313" key="2">
    <source>
        <dbReference type="EMBL" id="KAI6658193.1"/>
    </source>
</evidence>
<accession>A0AAV7KBH6</accession>
<organism evidence="2 3">
    <name type="scientific">Oopsacas minuta</name>
    <dbReference type="NCBI Taxonomy" id="111878"/>
    <lineage>
        <taxon>Eukaryota</taxon>
        <taxon>Metazoa</taxon>
        <taxon>Porifera</taxon>
        <taxon>Hexactinellida</taxon>
        <taxon>Hexasterophora</taxon>
        <taxon>Lyssacinosida</taxon>
        <taxon>Leucopsacidae</taxon>
        <taxon>Oopsacas</taxon>
    </lineage>
</organism>
<dbReference type="PANTHER" id="PTHR13258">
    <property type="entry name" value="SYNDETIN"/>
    <property type="match status" value="1"/>
</dbReference>
<comment type="caution">
    <text evidence="2">The sequence shown here is derived from an EMBL/GenBank/DDBJ whole genome shotgun (WGS) entry which is preliminary data.</text>
</comment>
<dbReference type="EMBL" id="JAKMXF010000099">
    <property type="protein sequence ID" value="KAI6658193.1"/>
    <property type="molecule type" value="Genomic_DNA"/>
</dbReference>
<dbReference type="GO" id="GO:0042147">
    <property type="term" value="P:retrograde transport, endosome to Golgi"/>
    <property type="evidence" value="ECO:0007669"/>
    <property type="project" value="InterPro"/>
</dbReference>
<reference evidence="2 3" key="1">
    <citation type="journal article" date="2023" name="BMC Biol.">
        <title>The compact genome of the sponge Oopsacas minuta (Hexactinellida) is lacking key metazoan core genes.</title>
        <authorList>
            <person name="Santini S."/>
            <person name="Schenkelaars Q."/>
            <person name="Jourda C."/>
            <person name="Duchesne M."/>
            <person name="Belahbib H."/>
            <person name="Rocher C."/>
            <person name="Selva M."/>
            <person name="Riesgo A."/>
            <person name="Vervoort M."/>
            <person name="Leys S.P."/>
            <person name="Kodjabachian L."/>
            <person name="Le Bivic A."/>
            <person name="Borchiellini C."/>
            <person name="Claverie J.M."/>
            <person name="Renard E."/>
        </authorList>
    </citation>
    <scope>NUCLEOTIDE SEQUENCE [LARGE SCALE GENOMIC DNA]</scope>
    <source>
        <strain evidence="2">SPO-2</strain>
    </source>
</reference>
<dbReference type="PANTHER" id="PTHR13258:SF0">
    <property type="entry name" value="SYNDETIN"/>
    <property type="match status" value="1"/>
</dbReference>
<dbReference type="InterPro" id="IPR040047">
    <property type="entry name" value="VPS50"/>
</dbReference>
<name>A0AAV7KBH6_9METZ</name>
<gene>
    <name evidence="2" type="ORF">LOD99_15462</name>
</gene>
<evidence type="ECO:0000313" key="3">
    <source>
        <dbReference type="Proteomes" id="UP001165289"/>
    </source>
</evidence>
<keyword evidence="3" id="KW-1185">Reference proteome</keyword>
<dbReference type="InterPro" id="IPR019514">
    <property type="entry name" value="Syndetin_C"/>
</dbReference>
<sequence>MTLTKWDVKELLSQRNPYVDLIIKEFENTKYIFDKISLTIPIPDLVKTMVIEECCSLMNKLLVEGFACGKKCTHQGRASMLFDFREYVAQIEKNSKLRVPQKSYVEDYIHAFYLDEDEIDKWIQEHKEYSLYQLNALTNCKSTFKRKATNKLLNLIEKGTPPH</sequence>
<evidence type="ECO:0000259" key="1">
    <source>
        <dbReference type="Pfam" id="PF10474"/>
    </source>
</evidence>
<dbReference type="GO" id="GO:1990745">
    <property type="term" value="C:EARP complex"/>
    <property type="evidence" value="ECO:0007669"/>
    <property type="project" value="InterPro"/>
</dbReference>
<dbReference type="GO" id="GO:0032456">
    <property type="term" value="P:endocytic recycling"/>
    <property type="evidence" value="ECO:0007669"/>
    <property type="project" value="InterPro"/>
</dbReference>
<dbReference type="AlphaFoldDB" id="A0AAV7KBH6"/>
<proteinExistence type="predicted"/>
<dbReference type="Proteomes" id="UP001165289">
    <property type="component" value="Unassembled WGS sequence"/>
</dbReference>
<feature type="domain" description="Syndetin C-terminal" evidence="1">
    <location>
        <begin position="1"/>
        <end position="157"/>
    </location>
</feature>
<dbReference type="GO" id="GO:0005829">
    <property type="term" value="C:cytosol"/>
    <property type="evidence" value="ECO:0007669"/>
    <property type="project" value="GOC"/>
</dbReference>
<protein>
    <recommendedName>
        <fullName evidence="1">Syndetin C-terminal domain-containing protein</fullName>
    </recommendedName>
</protein>
<dbReference type="GO" id="GO:0000149">
    <property type="term" value="F:SNARE binding"/>
    <property type="evidence" value="ECO:0007669"/>
    <property type="project" value="TreeGrafter"/>
</dbReference>
<dbReference type="Pfam" id="PF10474">
    <property type="entry name" value="Syndetin_C"/>
    <property type="match status" value="1"/>
</dbReference>